<protein>
    <recommendedName>
        <fullName evidence="3">HNH endonuclease</fullName>
    </recommendedName>
</protein>
<gene>
    <name evidence="1" type="ORF">AB0E89_32600</name>
</gene>
<dbReference type="RefSeq" id="WP_361706780.1">
    <property type="nucleotide sequence ID" value="NZ_JBEZVE010000019.1"/>
</dbReference>
<organism evidence="1 2">
    <name type="scientific">Streptomyces sp. 900129855</name>
    <dbReference type="NCBI Taxonomy" id="3155129"/>
    <lineage>
        <taxon>Bacteria</taxon>
        <taxon>Bacillati</taxon>
        <taxon>Actinomycetota</taxon>
        <taxon>Actinomycetes</taxon>
        <taxon>Kitasatosporales</taxon>
        <taxon>Streptomycetaceae</taxon>
        <taxon>Streptomyces</taxon>
    </lineage>
</organism>
<reference evidence="1 2" key="1">
    <citation type="submission" date="2024-06" db="EMBL/GenBank/DDBJ databases">
        <title>The Natural Products Discovery Center: Release of the First 8490 Sequenced Strains for Exploring Actinobacteria Biosynthetic Diversity.</title>
        <authorList>
            <person name="Kalkreuter E."/>
            <person name="Kautsar S.A."/>
            <person name="Yang D."/>
            <person name="Bader C.D."/>
            <person name="Teijaro C.N."/>
            <person name="Fluegel L."/>
            <person name="Davis C.M."/>
            <person name="Simpson J.R."/>
            <person name="Lauterbach L."/>
            <person name="Steele A.D."/>
            <person name="Gui C."/>
            <person name="Meng S."/>
            <person name="Li G."/>
            <person name="Viehrig K."/>
            <person name="Ye F."/>
            <person name="Su P."/>
            <person name="Kiefer A.F."/>
            <person name="Nichols A."/>
            <person name="Cepeda A.J."/>
            <person name="Yan W."/>
            <person name="Fan B."/>
            <person name="Jiang Y."/>
            <person name="Adhikari A."/>
            <person name="Zheng C.-J."/>
            <person name="Schuster L."/>
            <person name="Cowan T.M."/>
            <person name="Smanski M.J."/>
            <person name="Chevrette M.G."/>
            <person name="De Carvalho L.P.S."/>
            <person name="Shen B."/>
        </authorList>
    </citation>
    <scope>NUCLEOTIDE SEQUENCE [LARGE SCALE GENOMIC DNA]</scope>
    <source>
        <strain evidence="1 2">NPDC033843</strain>
    </source>
</reference>
<accession>A0ABV2ZSI1</accession>
<proteinExistence type="predicted"/>
<evidence type="ECO:0000313" key="2">
    <source>
        <dbReference type="Proteomes" id="UP001550739"/>
    </source>
</evidence>
<keyword evidence="2" id="KW-1185">Reference proteome</keyword>
<dbReference type="EMBL" id="JBEZVE010000019">
    <property type="protein sequence ID" value="MEU3785223.1"/>
    <property type="molecule type" value="Genomic_DNA"/>
</dbReference>
<comment type="caution">
    <text evidence="1">The sequence shown here is derived from an EMBL/GenBank/DDBJ whole genome shotgun (WGS) entry which is preliminary data.</text>
</comment>
<sequence length="75" mass="8261">MTPATPPPLGDCQLCRTRKHLFPHKSKQDGLTRNLCVGCHGSATAAEERGGLIDFQQAYQHGSDEDLLTWLRGDL</sequence>
<name>A0ABV2ZSI1_9ACTN</name>
<dbReference type="Proteomes" id="UP001550739">
    <property type="component" value="Unassembled WGS sequence"/>
</dbReference>
<evidence type="ECO:0008006" key="3">
    <source>
        <dbReference type="Google" id="ProtNLM"/>
    </source>
</evidence>
<evidence type="ECO:0000313" key="1">
    <source>
        <dbReference type="EMBL" id="MEU3785223.1"/>
    </source>
</evidence>